<dbReference type="SUPFAM" id="SSF54862">
    <property type="entry name" value="4Fe-4S ferredoxins"/>
    <property type="match status" value="1"/>
</dbReference>
<keyword evidence="3" id="KW-0479">Metal-binding</keyword>
<feature type="domain" description="4Fe-4S ferredoxin-type" evidence="8">
    <location>
        <begin position="533"/>
        <end position="561"/>
    </location>
</feature>
<gene>
    <name evidence="9" type="ORF">ACFFVF_20500</name>
</gene>
<keyword evidence="7" id="KW-0472">Membrane</keyword>
<keyword evidence="7" id="KW-0812">Transmembrane</keyword>
<feature type="transmembrane region" description="Helical" evidence="7">
    <location>
        <begin position="290"/>
        <end position="313"/>
    </location>
</feature>
<evidence type="ECO:0000256" key="4">
    <source>
        <dbReference type="ARBA" id="ARBA00022982"/>
    </source>
</evidence>
<keyword evidence="5" id="KW-0408">Iron</keyword>
<keyword evidence="2" id="KW-0004">4Fe-4S</keyword>
<evidence type="ECO:0000259" key="8">
    <source>
        <dbReference type="PROSITE" id="PS51379"/>
    </source>
</evidence>
<dbReference type="PANTHER" id="PTHR30176:SF3">
    <property type="entry name" value="FERREDOXIN-TYPE PROTEIN NAPH"/>
    <property type="match status" value="1"/>
</dbReference>
<evidence type="ECO:0000256" key="5">
    <source>
        <dbReference type="ARBA" id="ARBA00023004"/>
    </source>
</evidence>
<evidence type="ECO:0000313" key="10">
    <source>
        <dbReference type="Proteomes" id="UP001589607"/>
    </source>
</evidence>
<organism evidence="9 10">
    <name type="scientific">Flavobacterium jumunjinense</name>
    <dbReference type="NCBI Taxonomy" id="998845"/>
    <lineage>
        <taxon>Bacteria</taxon>
        <taxon>Pseudomonadati</taxon>
        <taxon>Bacteroidota</taxon>
        <taxon>Flavobacteriia</taxon>
        <taxon>Flavobacteriales</taxon>
        <taxon>Flavobacteriaceae</taxon>
        <taxon>Flavobacterium</taxon>
    </lineage>
</organism>
<reference evidence="9 10" key="1">
    <citation type="submission" date="2024-09" db="EMBL/GenBank/DDBJ databases">
        <authorList>
            <person name="Sun Q."/>
            <person name="Mori K."/>
        </authorList>
    </citation>
    <scope>NUCLEOTIDE SEQUENCE [LARGE SCALE GENOMIC DNA]</scope>
    <source>
        <strain evidence="9 10">CECT 7955</strain>
    </source>
</reference>
<keyword evidence="4" id="KW-0249">Electron transport</keyword>
<dbReference type="Proteomes" id="UP001589607">
    <property type="component" value="Unassembled WGS sequence"/>
</dbReference>
<dbReference type="Pfam" id="PF13187">
    <property type="entry name" value="Fer4_9"/>
    <property type="match status" value="1"/>
</dbReference>
<feature type="transmembrane region" description="Helical" evidence="7">
    <location>
        <begin position="440"/>
        <end position="461"/>
    </location>
</feature>
<feature type="transmembrane region" description="Helical" evidence="7">
    <location>
        <begin position="486"/>
        <end position="507"/>
    </location>
</feature>
<feature type="transmembrane region" description="Helical" evidence="7">
    <location>
        <begin position="203"/>
        <end position="226"/>
    </location>
</feature>
<evidence type="ECO:0000256" key="3">
    <source>
        <dbReference type="ARBA" id="ARBA00022723"/>
    </source>
</evidence>
<keyword evidence="7" id="KW-1133">Transmembrane helix</keyword>
<dbReference type="InterPro" id="IPR051684">
    <property type="entry name" value="Electron_Trans/Redox"/>
</dbReference>
<name>A0ABV5GU42_9FLAO</name>
<feature type="domain" description="4Fe-4S ferredoxin-type" evidence="8">
    <location>
        <begin position="564"/>
        <end position="593"/>
    </location>
</feature>
<dbReference type="RefSeq" id="WP_236457232.1">
    <property type="nucleotide sequence ID" value="NZ_CBCSGE010000012.1"/>
</dbReference>
<feature type="transmembrane region" description="Helical" evidence="7">
    <location>
        <begin position="247"/>
        <end position="270"/>
    </location>
</feature>
<evidence type="ECO:0000256" key="1">
    <source>
        <dbReference type="ARBA" id="ARBA00022448"/>
    </source>
</evidence>
<evidence type="ECO:0000256" key="7">
    <source>
        <dbReference type="SAM" id="Phobius"/>
    </source>
</evidence>
<proteinExistence type="predicted"/>
<dbReference type="EMBL" id="JBHMEY010000096">
    <property type="protein sequence ID" value="MFB9098895.1"/>
    <property type="molecule type" value="Genomic_DNA"/>
</dbReference>
<dbReference type="InterPro" id="IPR017896">
    <property type="entry name" value="4Fe4S_Fe-S-bd"/>
</dbReference>
<dbReference type="Pfam" id="PF12801">
    <property type="entry name" value="Fer4_5"/>
    <property type="match status" value="2"/>
</dbReference>
<keyword evidence="6" id="KW-0411">Iron-sulfur</keyword>
<dbReference type="Gene3D" id="3.30.70.20">
    <property type="match status" value="1"/>
</dbReference>
<comment type="caution">
    <text evidence="9">The sequence shown here is derived from an EMBL/GenBank/DDBJ whole genome shotgun (WGS) entry which is preliminary data.</text>
</comment>
<sequence length="619" mass="69741">MNKIKSLRLIGLILFVLSVFLFIGTLFIGNYNLSKNAVKSAFSGKSERTIATLTKVANEKGILNKDSHNPFSFNSEITSLLEEYNATITAEVEAEKGLSKEEIEAILSQSVQNGKVNYTRAVLESVFSNNQEKLQLVDGATNWMFSPSKTYEKPEDFRNDFQNKIGDINRANAQEYIIYDNKYVKFDIAKASVTGPLKDNKGLFLFLTFGLGIIGSLVFILTGLFLEPVAGIKNHGIYLSSATNRGWVSLFVFGFLVSFYVLLYFFPYYIVNWTNIVDPLKEIFNPKAKASQWFLYGILYCVSMIVMGIRMFIKYRHNHYQIVRTASVLFFQIIFAFLLVEILPLFDLPGVDLKNAWPLDYNFVTDWNVKQHLEAGHLGKFMFVWGVALTIIVIPIMVYLYGKRWYCSWVCGCGGLAETLGDPYRQLSDKRLIAWKIERWTIYPVLIFAIIMTIVVGYNTYNIIYSPENVGDSTFLGINAYKINEIYGFLIGSIFAGVIGTGFYPVLGNRTWCRFGCPLAAYMGLIQRFKSRFRITTNGGQCISCGNCSTYCEQGIDVRAYAQKGENIVRASCVGCGVCAAVCPRGVLKLENASENGRINPNDILLGNDVNLMDLVNQK</sequence>
<feature type="transmembrane region" description="Helical" evidence="7">
    <location>
        <begin position="325"/>
        <end position="346"/>
    </location>
</feature>
<protein>
    <submittedName>
        <fullName evidence="9">4Fe-4S binding protein</fullName>
    </submittedName>
</protein>
<dbReference type="PROSITE" id="PS51379">
    <property type="entry name" value="4FE4S_FER_2"/>
    <property type="match status" value="2"/>
</dbReference>
<keyword evidence="10" id="KW-1185">Reference proteome</keyword>
<evidence type="ECO:0000256" key="6">
    <source>
        <dbReference type="ARBA" id="ARBA00023014"/>
    </source>
</evidence>
<dbReference type="PROSITE" id="PS00198">
    <property type="entry name" value="4FE4S_FER_1"/>
    <property type="match status" value="1"/>
</dbReference>
<feature type="transmembrane region" description="Helical" evidence="7">
    <location>
        <begin position="7"/>
        <end position="28"/>
    </location>
</feature>
<evidence type="ECO:0000256" key="2">
    <source>
        <dbReference type="ARBA" id="ARBA00022485"/>
    </source>
</evidence>
<dbReference type="InterPro" id="IPR017900">
    <property type="entry name" value="4Fe4S_Fe_S_CS"/>
</dbReference>
<keyword evidence="1" id="KW-0813">Transport</keyword>
<accession>A0ABV5GU42</accession>
<feature type="transmembrane region" description="Helical" evidence="7">
    <location>
        <begin position="382"/>
        <end position="401"/>
    </location>
</feature>
<dbReference type="PANTHER" id="PTHR30176">
    <property type="entry name" value="FERREDOXIN-TYPE PROTEIN NAPH"/>
    <property type="match status" value="1"/>
</dbReference>
<evidence type="ECO:0000313" key="9">
    <source>
        <dbReference type="EMBL" id="MFB9098895.1"/>
    </source>
</evidence>